<gene>
    <name evidence="1" type="ORF">NDU88_006600</name>
</gene>
<name>A0AAV7X0P2_PLEWA</name>
<accession>A0AAV7X0P2</accession>
<dbReference type="EMBL" id="JANPWB010000001">
    <property type="protein sequence ID" value="KAJ1219029.1"/>
    <property type="molecule type" value="Genomic_DNA"/>
</dbReference>
<evidence type="ECO:0000313" key="1">
    <source>
        <dbReference type="EMBL" id="KAJ1219029.1"/>
    </source>
</evidence>
<comment type="caution">
    <text evidence="1">The sequence shown here is derived from an EMBL/GenBank/DDBJ whole genome shotgun (WGS) entry which is preliminary data.</text>
</comment>
<proteinExistence type="predicted"/>
<keyword evidence="2" id="KW-1185">Reference proteome</keyword>
<protein>
    <submittedName>
        <fullName evidence="1">Uncharacterized protein</fullName>
    </submittedName>
</protein>
<reference evidence="1" key="1">
    <citation type="journal article" date="2022" name="bioRxiv">
        <title>Sequencing and chromosome-scale assembly of the giantPleurodeles waltlgenome.</title>
        <authorList>
            <person name="Brown T."/>
            <person name="Elewa A."/>
            <person name="Iarovenko S."/>
            <person name="Subramanian E."/>
            <person name="Araus A.J."/>
            <person name="Petzold A."/>
            <person name="Susuki M."/>
            <person name="Suzuki K.-i.T."/>
            <person name="Hayashi T."/>
            <person name="Toyoda A."/>
            <person name="Oliveira C."/>
            <person name="Osipova E."/>
            <person name="Leigh N.D."/>
            <person name="Simon A."/>
            <person name="Yun M.H."/>
        </authorList>
    </citation>
    <scope>NUCLEOTIDE SEQUENCE</scope>
    <source>
        <strain evidence="1">20211129_DDA</strain>
        <tissue evidence="1">Liver</tissue>
    </source>
</reference>
<dbReference type="Proteomes" id="UP001066276">
    <property type="component" value="Chromosome 1_1"/>
</dbReference>
<organism evidence="1 2">
    <name type="scientific">Pleurodeles waltl</name>
    <name type="common">Iberian ribbed newt</name>
    <dbReference type="NCBI Taxonomy" id="8319"/>
    <lineage>
        <taxon>Eukaryota</taxon>
        <taxon>Metazoa</taxon>
        <taxon>Chordata</taxon>
        <taxon>Craniata</taxon>
        <taxon>Vertebrata</taxon>
        <taxon>Euteleostomi</taxon>
        <taxon>Amphibia</taxon>
        <taxon>Batrachia</taxon>
        <taxon>Caudata</taxon>
        <taxon>Salamandroidea</taxon>
        <taxon>Salamandridae</taxon>
        <taxon>Pleurodelinae</taxon>
        <taxon>Pleurodeles</taxon>
    </lineage>
</organism>
<evidence type="ECO:0000313" key="2">
    <source>
        <dbReference type="Proteomes" id="UP001066276"/>
    </source>
</evidence>
<dbReference type="AlphaFoldDB" id="A0AAV7X0P2"/>
<sequence length="90" mass="9659">MGPDVRRAAGVSRAWSCGGSSCGRLTAPLLPGAPWFSVCGSSESGRPWWLVVVGRGAPNRGAAAAAGVAARRAWLRWWLCWRRSRQGIRP</sequence>